<dbReference type="AlphaFoldDB" id="A0A816YJ51"/>
<dbReference type="EMBL" id="CAJNRE010017989">
    <property type="protein sequence ID" value="CAF2159984.1"/>
    <property type="molecule type" value="Genomic_DNA"/>
</dbReference>
<comment type="caution">
    <text evidence="5">The sequence shown here is derived from an EMBL/GenBank/DDBJ whole genome shotgun (WGS) entry which is preliminary data.</text>
</comment>
<dbReference type="EMBL" id="CAJNOW010000371">
    <property type="protein sequence ID" value="CAF1273799.1"/>
    <property type="molecule type" value="Genomic_DNA"/>
</dbReference>
<protein>
    <submittedName>
        <fullName evidence="5">Uncharacterized protein</fullName>
    </submittedName>
</protein>
<evidence type="ECO:0000313" key="6">
    <source>
        <dbReference type="EMBL" id="CAF2194393.1"/>
    </source>
</evidence>
<keyword evidence="1" id="KW-0732">Signal</keyword>
<evidence type="ECO:0000313" key="7">
    <source>
        <dbReference type="Proteomes" id="UP000663824"/>
    </source>
</evidence>
<dbReference type="Proteomes" id="UP000663834">
    <property type="component" value="Unassembled WGS sequence"/>
</dbReference>
<feature type="signal peptide" evidence="1">
    <location>
        <begin position="1"/>
        <end position="20"/>
    </location>
</feature>
<gene>
    <name evidence="3" type="ORF">CJN711_LOCUS30440</name>
    <name evidence="2" type="ORF">KQP761_LOCUS3425</name>
    <name evidence="5" type="ORF">MBJ925_LOCUS32958</name>
    <name evidence="6" type="ORF">WKI299_LOCUS34158</name>
    <name evidence="4" type="ORF">XDN619_LOCUS6896</name>
</gene>
<feature type="chain" id="PRO_5036230957" evidence="1">
    <location>
        <begin position="21"/>
        <end position="75"/>
    </location>
</feature>
<proteinExistence type="predicted"/>
<evidence type="ECO:0000256" key="1">
    <source>
        <dbReference type="SAM" id="SignalP"/>
    </source>
</evidence>
<name>A0A816YJ51_9BILA</name>
<evidence type="ECO:0000313" key="5">
    <source>
        <dbReference type="EMBL" id="CAF2159984.1"/>
    </source>
</evidence>
<evidence type="ECO:0000313" key="4">
    <source>
        <dbReference type="EMBL" id="CAF2042081.1"/>
    </source>
</evidence>
<dbReference type="EMBL" id="CAJNRF010016383">
    <property type="protein sequence ID" value="CAF2194393.1"/>
    <property type="molecule type" value="Genomic_DNA"/>
</dbReference>
<dbReference type="Proteomes" id="UP000663855">
    <property type="component" value="Unassembled WGS sequence"/>
</dbReference>
<accession>A0A816YJ51</accession>
<evidence type="ECO:0000313" key="2">
    <source>
        <dbReference type="EMBL" id="CAF1273799.1"/>
    </source>
</evidence>
<reference evidence="5" key="1">
    <citation type="submission" date="2021-02" db="EMBL/GenBank/DDBJ databases">
        <authorList>
            <person name="Nowell W R."/>
        </authorList>
    </citation>
    <scope>NUCLEOTIDE SEQUENCE</scope>
</reference>
<dbReference type="Proteomes" id="UP000663887">
    <property type="component" value="Unassembled WGS sequence"/>
</dbReference>
<dbReference type="EMBL" id="CAJNOV010014520">
    <property type="protein sequence ID" value="CAF1551492.1"/>
    <property type="molecule type" value="Genomic_DNA"/>
</dbReference>
<dbReference type="Proteomes" id="UP000663824">
    <property type="component" value="Unassembled WGS sequence"/>
</dbReference>
<dbReference type="EMBL" id="CAJNRG010001975">
    <property type="protein sequence ID" value="CAF2042081.1"/>
    <property type="molecule type" value="Genomic_DNA"/>
</dbReference>
<dbReference type="OrthoDB" id="10043746at2759"/>
<organism evidence="5 7">
    <name type="scientific">Rotaria magnacalcarata</name>
    <dbReference type="NCBI Taxonomy" id="392030"/>
    <lineage>
        <taxon>Eukaryota</taxon>
        <taxon>Metazoa</taxon>
        <taxon>Spiralia</taxon>
        <taxon>Gnathifera</taxon>
        <taxon>Rotifera</taxon>
        <taxon>Eurotatoria</taxon>
        <taxon>Bdelloidea</taxon>
        <taxon>Philodinida</taxon>
        <taxon>Philodinidae</taxon>
        <taxon>Rotaria</taxon>
    </lineage>
</organism>
<evidence type="ECO:0000313" key="3">
    <source>
        <dbReference type="EMBL" id="CAF1551492.1"/>
    </source>
</evidence>
<sequence length="75" mass="8946">MFSRLCFIAILIFCVIKVHHFKYIGSLTEDECKSYMASDNINKQLQAIFSCPRKWRFNYKRDTSDGMKYYLMKTG</sequence>
<dbReference type="Proteomes" id="UP000663856">
    <property type="component" value="Unassembled WGS sequence"/>
</dbReference>